<dbReference type="Proteomes" id="UP000599578">
    <property type="component" value="Unassembled WGS sequence"/>
</dbReference>
<evidence type="ECO:0000313" key="3">
    <source>
        <dbReference type="Proteomes" id="UP000599578"/>
    </source>
</evidence>
<protein>
    <recommendedName>
        <fullName evidence="4">Peptidase C13 family protein</fullName>
    </recommendedName>
</protein>
<evidence type="ECO:0000313" key="2">
    <source>
        <dbReference type="EMBL" id="GGO85241.1"/>
    </source>
</evidence>
<proteinExistence type="predicted"/>
<dbReference type="Pfam" id="PF01650">
    <property type="entry name" value="Peptidase_C13"/>
    <property type="match status" value="1"/>
</dbReference>
<dbReference type="GO" id="GO:0006508">
    <property type="term" value="P:proteolysis"/>
    <property type="evidence" value="ECO:0007669"/>
    <property type="project" value="InterPro"/>
</dbReference>
<feature type="transmembrane region" description="Helical" evidence="1">
    <location>
        <begin position="171"/>
        <end position="188"/>
    </location>
</feature>
<keyword evidence="1" id="KW-0472">Membrane</keyword>
<name>A0A917ZKS4_9GAMM</name>
<feature type="transmembrane region" description="Helical" evidence="1">
    <location>
        <begin position="47"/>
        <end position="65"/>
    </location>
</feature>
<dbReference type="AlphaFoldDB" id="A0A917ZKS4"/>
<accession>A0A917ZKS4</accession>
<feature type="transmembrane region" description="Helical" evidence="1">
    <location>
        <begin position="77"/>
        <end position="97"/>
    </location>
</feature>
<feature type="transmembrane region" description="Helical" evidence="1">
    <location>
        <begin position="109"/>
        <end position="127"/>
    </location>
</feature>
<dbReference type="EMBL" id="BMLT01000008">
    <property type="protein sequence ID" value="GGO85241.1"/>
    <property type="molecule type" value="Genomic_DNA"/>
</dbReference>
<dbReference type="RefSeq" id="WP_188861723.1">
    <property type="nucleotide sequence ID" value="NZ_BMLT01000008.1"/>
</dbReference>
<feature type="transmembrane region" description="Helical" evidence="1">
    <location>
        <begin position="139"/>
        <end position="159"/>
    </location>
</feature>
<keyword evidence="1" id="KW-0812">Transmembrane</keyword>
<keyword evidence="3" id="KW-1185">Reference proteome</keyword>
<comment type="caution">
    <text evidence="2">The sequence shown here is derived from an EMBL/GenBank/DDBJ whole genome shotgun (WGS) entry which is preliminary data.</text>
</comment>
<keyword evidence="1" id="KW-1133">Transmembrane helix</keyword>
<gene>
    <name evidence="2" type="ORF">GCM10011348_33340</name>
</gene>
<organism evidence="2 3">
    <name type="scientific">Marinobacterium nitratireducens</name>
    <dbReference type="NCBI Taxonomy" id="518897"/>
    <lineage>
        <taxon>Bacteria</taxon>
        <taxon>Pseudomonadati</taxon>
        <taxon>Pseudomonadota</taxon>
        <taxon>Gammaproteobacteria</taxon>
        <taxon>Oceanospirillales</taxon>
        <taxon>Oceanospirillaceae</taxon>
        <taxon>Marinobacterium</taxon>
    </lineage>
</organism>
<evidence type="ECO:0008006" key="4">
    <source>
        <dbReference type="Google" id="ProtNLM"/>
    </source>
</evidence>
<dbReference type="GO" id="GO:0008233">
    <property type="term" value="F:peptidase activity"/>
    <property type="evidence" value="ECO:0007669"/>
    <property type="project" value="InterPro"/>
</dbReference>
<dbReference type="Gene3D" id="3.40.50.1460">
    <property type="match status" value="1"/>
</dbReference>
<sequence>MTFRNSSTLLPHPNPLTGLLVNLRSGLCVATGLQVSRSAFRVSAGQVIALILLLGLSETGVGWLSTEAPRQFDSYGLNYLGATMLFSLLVLLLVGRLAGGGPGGVGRLITGYLSASVTITLVSALLWQAESWYGLPPVWAWGLFWLLLCWHWLVVVQLLKQQLSAPALRSLFLGAGYALSLFASLWIFPRSELWYSEVTAPGKPAASLDVETIYYAQPALLSRAAEGLAPQRPGVADLYLLALGGYGHENVFLNEVEYVRDLFDRAYGTEGRSLILANNPATVERYPLASVPNLETALGAVAARMDTAEDVLFLFLTSHGSRDHRFSLEMGPLKLHDLRPQQLRAALDGAGIRWRVVLVSSCYSGGFIEELRDPGTLVITAAAADRTSFGCGVDSDFTYFGTAYFKSALPEEPRFIQAFELANAWVGAREASENLEASQPQIFVGDAIADKLSSLYAEPSMQGAIGRRMPDVAVCAEAAPAGSCE</sequence>
<reference evidence="2 3" key="1">
    <citation type="journal article" date="2014" name="Int. J. Syst. Evol. Microbiol.">
        <title>Complete genome sequence of Corynebacterium casei LMG S-19264T (=DSM 44701T), isolated from a smear-ripened cheese.</title>
        <authorList>
            <consortium name="US DOE Joint Genome Institute (JGI-PGF)"/>
            <person name="Walter F."/>
            <person name="Albersmeier A."/>
            <person name="Kalinowski J."/>
            <person name="Ruckert C."/>
        </authorList>
    </citation>
    <scope>NUCLEOTIDE SEQUENCE [LARGE SCALE GENOMIC DNA]</scope>
    <source>
        <strain evidence="2 3">CGMCC 1.7286</strain>
    </source>
</reference>
<evidence type="ECO:0000256" key="1">
    <source>
        <dbReference type="SAM" id="Phobius"/>
    </source>
</evidence>
<dbReference type="InterPro" id="IPR001096">
    <property type="entry name" value="Peptidase_C13"/>
</dbReference>